<evidence type="ECO:0008006" key="3">
    <source>
        <dbReference type="Google" id="ProtNLM"/>
    </source>
</evidence>
<comment type="caution">
    <text evidence="1">The sequence shown here is derived from an EMBL/GenBank/DDBJ whole genome shotgun (WGS) entry which is preliminary data.</text>
</comment>
<gene>
    <name evidence="1" type="ORF">OUO13_08290</name>
</gene>
<reference evidence="1" key="1">
    <citation type="submission" date="2022-11" db="EMBL/GenBank/DDBJ databases">
        <title>Parathalassolutuus dongxingensis gen. nov., sp. nov., a novel member of family Oceanospirillaceae isolated from a coastal shrimp pond in Guangxi, China.</title>
        <authorList>
            <person name="Chen H."/>
        </authorList>
    </citation>
    <scope>NUCLEOTIDE SEQUENCE</scope>
    <source>
        <strain evidence="1">G-43</strain>
    </source>
</reference>
<dbReference type="Proteomes" id="UP001150830">
    <property type="component" value="Unassembled WGS sequence"/>
</dbReference>
<accession>A0A9X3IRS7</accession>
<evidence type="ECO:0000313" key="2">
    <source>
        <dbReference type="Proteomes" id="UP001150830"/>
    </source>
</evidence>
<proteinExistence type="predicted"/>
<feature type="non-terminal residue" evidence="1">
    <location>
        <position position="1907"/>
    </location>
</feature>
<sequence length="1907" mass="190956">MNKPVFDPAGLKLTPCRQTSLGRAVWLALPLMIAGNITAAGVRSVSSSRRSSRKTVIHVDQHEVLEPSQPSQVFAAFSGADSMPPAVPLQNEQGILEFLRNNGWQPDPAALQPALLSGELDGRKRFASDSPYNHCHASWGVTYFTNTTNWFTSGNCVTSGNGTWHTATTAPVVMQTGILNKTTTAFDVSVTMSESSTVYGVVVESSKPAPTPAQVIAGTDGAGNAAVQAVSGSAANSTTLSFSGLTDGTYYMVYLAARDTSNEVSNSVTQVNPAYETGLISDVGYWKFPKTRVDDSGNIYVAQAVSGGVQFLKWNGAGYSNYTSFTAADISGRTNTGWGNSDRVDYVIDSAGHIHVVFSAGTSQWAVDYDAYYGYYNGSSWTFTKIAETGYTIDEVDLFIDSAGKLHTSFTYYSNSNYVMAYATNKSGSWVMTNVVTSTGGGTDELHDTYVVADSSSNATVFYRREDLQNNAQDNYYMASSTDAFATKTKILDGKTAAKIYRMASVVMDSNNKIHYAWRNESDGQSWHVTNASGSWVSTEITHASHSSVLVQDMQLDNGNYYFACREGSTYFINSWDGSTFVDGFDFSLTGYMNDRFAISSLIDRIMVVSEDSVAWAIYYHSGTIAGYVTPAVANDSDGNLTAAANVTEPVALPSTVDTVGEALNVLDFTLSDGGSADGEAMNISQIVVHVSGTSTDAERAAVTWRLNGPDASNVTGTYNAASDTITFSGLSISVADAGNETYTINGYFNDNSSLTDGHTLVLSIDGDTDVTTGTGTAMGSTSAVTNSTGSTIQIGATRLVFSTEPAGSVSGAALTTQPVVAAQDAFGNTDTDFTGTIALSEASAGSLSGTTSLSATAGVATFSGLSYTATADQESFTLTASSSGLTDGSASAVTADVVATSLEFSTQPAPTTLVSGVATSFTTVPVVRAVDGSGTLDSGYSTNVVLTVTDPNDSVVDGSVSSLSGSGDLDGSGTSVTLAASGGVATFSGLSLQYSNGGATDSLALLASSGSLTTATSSTLTSGAGPVVSASHISISGASGSAGTYIIGDTVTATWDNTGSGDNNAGVTAVTFDFSQFGGGSAVTASNSGDVWTATYTLVAGAIDATARNVAVSATNSSGTTTIADTSNASVDNIAPTVTDGGISISGGSGSSGAYIVGDTVTATWNNSASGDNNSDTISAVTVDFSAFGGGSSVSASNSGGIWTATWTIVSGALDASNRNVSMRATDNAGNQTSTADSSNATVDNQLPVMSDARLSISGASGTGGVFIIGDTVTATWNNSASGDNNSDTISAVSVNFSSFGGGSAVAASNSGDSWSASWTLTSGAANGSNLNFSATATDNAGNTVTTADSSNASADTLAPGSHSISFDDSNISSSEASSISLTMAGAEVGATYSYSISSSGGGTPVTGSGTISSAGQPISGVDVSGLSDGTLTVSLVLTDSAGNAATAVTNTTTLDANAPSGHSISFDDSAINTSEASSVSLTMAAAEVGASYSYSISSSGGGTPVTGSGTISSAGQQLSGIDVSGLSDGTLTVSLVLTDSAGNAATAVTNTSTLDTTAASGHSISFDDSLISSSEASSISLTMVGAEVGATYSYSISSSGGGTPVTGSGTISSAGQQLSGIDVSGLSDGTLTITFILTDSAGNAATAVTGSSTLDTSVPTGHSISFDDSNISSSEASSISLTMAGAEVGATYSYSISSSGGGTPVTGSGTISSAGQQLSGVDVSGLSDGTLTVSLVLTDSAGNAATAVTNTTTLDANAPSGHSISFDDSAINTSEASSVSLTMAAAEVGASYSYSISSSGGGTPVTGSGTVSSAGQPISGVDVSGLSDGTLTVSLVLTDSAGNAATAVTNTSTLDTTAASGHSISFDDSLISSSEASSISLTMAGAEVGATYSYSISSSGGGTPV</sequence>
<dbReference type="RefSeq" id="WP_283173396.1">
    <property type="nucleotide sequence ID" value="NZ_JAPNOA010000025.1"/>
</dbReference>
<name>A0A9X3IRS7_9GAMM</name>
<evidence type="ECO:0000313" key="1">
    <source>
        <dbReference type="EMBL" id="MCY0965181.1"/>
    </source>
</evidence>
<dbReference type="EMBL" id="JAPNOA010000025">
    <property type="protein sequence ID" value="MCY0965181.1"/>
    <property type="molecule type" value="Genomic_DNA"/>
</dbReference>
<keyword evidence="2" id="KW-1185">Reference proteome</keyword>
<protein>
    <recommendedName>
        <fullName evidence="3">Cadherin domain-containing protein</fullName>
    </recommendedName>
</protein>
<organism evidence="1 2">
    <name type="scientific">Parathalassolituus penaei</name>
    <dbReference type="NCBI Taxonomy" id="2997323"/>
    <lineage>
        <taxon>Bacteria</taxon>
        <taxon>Pseudomonadati</taxon>
        <taxon>Pseudomonadota</taxon>
        <taxon>Gammaproteobacteria</taxon>
        <taxon>Oceanospirillales</taxon>
        <taxon>Oceanospirillaceae</taxon>
        <taxon>Parathalassolituus</taxon>
    </lineage>
</organism>